<name>A0ABP6VFA7_9GAMM</name>
<sequence>MTRGQIANVDLIKQVNCAAVYRLIDSQGPISRVKIAELSHLAAASVTKITRTLIECGLIREMAHQASTGGRRAISLTTVTHAFHLVSVKLGREELQLCLYSLDGQVLARQIHAFPQQPQAALLDALIAHIGDFIAEQRQHQALTLVAIALTMPGLTDAVHGQVVYHPSFPLVDVPLARLLKEALGLPVFIGNDIRTQALAEHYFGASRDCLDSVLVSVRHGVGAGIITEGRIFRSLGRDVAEIGHIRVDALGDRCHCGNFGCLETMVADAALLKQAGRMLEQGFDSLLKRQPLTMASLCQAALDGDRLARDVLGRAAEYLGQALAIMVNLFNPQKILIAGELCAADSLLFPLIGKAIAHQSLPSFHRDLPIVKARFQDEQTIGGLALVKRALLEGELLQLIIESR</sequence>
<dbReference type="InterPro" id="IPR036390">
    <property type="entry name" value="WH_DNA-bd_sf"/>
</dbReference>
<dbReference type="Gene3D" id="1.10.10.10">
    <property type="entry name" value="Winged helix-like DNA-binding domain superfamily/Winged helix DNA-binding domain"/>
    <property type="match status" value="1"/>
</dbReference>
<dbReference type="Gene3D" id="3.30.420.40">
    <property type="match status" value="2"/>
</dbReference>
<protein>
    <submittedName>
        <fullName evidence="1">ROK family protein</fullName>
    </submittedName>
</protein>
<gene>
    <name evidence="1" type="ORF">GCM10022394_08960</name>
</gene>
<dbReference type="Proteomes" id="UP001500795">
    <property type="component" value="Unassembled WGS sequence"/>
</dbReference>
<dbReference type="InterPro" id="IPR000600">
    <property type="entry name" value="ROK"/>
</dbReference>
<proteinExistence type="predicted"/>
<comment type="caution">
    <text evidence="1">The sequence shown here is derived from an EMBL/GenBank/DDBJ whole genome shotgun (WGS) entry which is preliminary data.</text>
</comment>
<dbReference type="InterPro" id="IPR043129">
    <property type="entry name" value="ATPase_NBD"/>
</dbReference>
<dbReference type="InterPro" id="IPR036388">
    <property type="entry name" value="WH-like_DNA-bd_sf"/>
</dbReference>
<dbReference type="RefSeq" id="WP_344955164.1">
    <property type="nucleotide sequence ID" value="NZ_BAABCX010000001.1"/>
</dbReference>
<dbReference type="PANTHER" id="PTHR18964:SF175">
    <property type="entry name" value="N-ACETYLGLUCOSAMINE REPRESSOR"/>
    <property type="match status" value="1"/>
</dbReference>
<organism evidence="1 2">
    <name type="scientific">Zobellella aerophila</name>
    <dbReference type="NCBI Taxonomy" id="870480"/>
    <lineage>
        <taxon>Bacteria</taxon>
        <taxon>Pseudomonadati</taxon>
        <taxon>Pseudomonadota</taxon>
        <taxon>Gammaproteobacteria</taxon>
        <taxon>Aeromonadales</taxon>
        <taxon>Aeromonadaceae</taxon>
        <taxon>Zobellella</taxon>
    </lineage>
</organism>
<reference evidence="2" key="1">
    <citation type="journal article" date="2019" name="Int. J. Syst. Evol. Microbiol.">
        <title>The Global Catalogue of Microorganisms (GCM) 10K type strain sequencing project: providing services to taxonomists for standard genome sequencing and annotation.</title>
        <authorList>
            <consortium name="The Broad Institute Genomics Platform"/>
            <consortium name="The Broad Institute Genome Sequencing Center for Infectious Disease"/>
            <person name="Wu L."/>
            <person name="Ma J."/>
        </authorList>
    </citation>
    <scope>NUCLEOTIDE SEQUENCE [LARGE SCALE GENOMIC DNA]</scope>
    <source>
        <strain evidence="2">JCM 17110</strain>
    </source>
</reference>
<evidence type="ECO:0000313" key="1">
    <source>
        <dbReference type="EMBL" id="GAA3531853.1"/>
    </source>
</evidence>
<dbReference type="Pfam" id="PF00480">
    <property type="entry name" value="ROK"/>
    <property type="match status" value="1"/>
</dbReference>
<dbReference type="SUPFAM" id="SSF46785">
    <property type="entry name" value="Winged helix' DNA-binding domain"/>
    <property type="match status" value="1"/>
</dbReference>
<dbReference type="EMBL" id="BAABCX010000001">
    <property type="protein sequence ID" value="GAA3531853.1"/>
    <property type="molecule type" value="Genomic_DNA"/>
</dbReference>
<dbReference type="PANTHER" id="PTHR18964">
    <property type="entry name" value="ROK (REPRESSOR, ORF, KINASE) FAMILY"/>
    <property type="match status" value="1"/>
</dbReference>
<accession>A0ABP6VFA7</accession>
<evidence type="ECO:0000313" key="2">
    <source>
        <dbReference type="Proteomes" id="UP001500795"/>
    </source>
</evidence>
<dbReference type="SUPFAM" id="SSF53067">
    <property type="entry name" value="Actin-like ATPase domain"/>
    <property type="match status" value="1"/>
</dbReference>
<keyword evidence="2" id="KW-1185">Reference proteome</keyword>